<evidence type="ECO:0000313" key="1">
    <source>
        <dbReference type="EMBL" id="HIW92507.1"/>
    </source>
</evidence>
<comment type="caution">
    <text evidence="1">The sequence shown here is derived from an EMBL/GenBank/DDBJ whole genome shotgun (WGS) entry which is preliminary data.</text>
</comment>
<dbReference type="Pfam" id="PF08282">
    <property type="entry name" value="Hydrolase_3"/>
    <property type="match status" value="1"/>
</dbReference>
<dbReference type="SUPFAM" id="SSF56784">
    <property type="entry name" value="HAD-like"/>
    <property type="match status" value="1"/>
</dbReference>
<dbReference type="Proteomes" id="UP000824190">
    <property type="component" value="Unassembled WGS sequence"/>
</dbReference>
<reference evidence="1" key="1">
    <citation type="journal article" date="2021" name="PeerJ">
        <title>Extensive microbial diversity within the chicken gut microbiome revealed by metagenomics and culture.</title>
        <authorList>
            <person name="Gilroy R."/>
            <person name="Ravi A."/>
            <person name="Getino M."/>
            <person name="Pursley I."/>
            <person name="Horton D.L."/>
            <person name="Alikhan N.F."/>
            <person name="Baker D."/>
            <person name="Gharbi K."/>
            <person name="Hall N."/>
            <person name="Watson M."/>
            <person name="Adriaenssens E.M."/>
            <person name="Foster-Nyarko E."/>
            <person name="Jarju S."/>
            <person name="Secka A."/>
            <person name="Antonio M."/>
            <person name="Oren A."/>
            <person name="Chaudhuri R.R."/>
            <person name="La Ragione R."/>
            <person name="Hildebrand F."/>
            <person name="Pallen M.J."/>
        </authorList>
    </citation>
    <scope>NUCLEOTIDE SEQUENCE</scope>
    <source>
        <strain evidence="1">CHK32-1732</strain>
    </source>
</reference>
<dbReference type="NCBIfam" id="TIGR00099">
    <property type="entry name" value="Cof-subfamily"/>
    <property type="match status" value="1"/>
</dbReference>
<dbReference type="PANTHER" id="PTHR10000">
    <property type="entry name" value="PHOSPHOSERINE PHOSPHATASE"/>
    <property type="match status" value="1"/>
</dbReference>
<evidence type="ECO:0000313" key="2">
    <source>
        <dbReference type="Proteomes" id="UP000824190"/>
    </source>
</evidence>
<dbReference type="PANTHER" id="PTHR10000:SF8">
    <property type="entry name" value="HAD SUPERFAMILY HYDROLASE-LIKE, TYPE 3"/>
    <property type="match status" value="1"/>
</dbReference>
<sequence length="285" mass="29973">MSRSVLPRLIATDLDHTLLRGDRTVSTRTAKALDAARAAGIMVVPATARNPVGLAAVNDVSRFSDWALCGNGAYGIHLTTEEILFTVELKQRVLLEVTAMLSTEFPGVRFAAVRDAGRHFLAQEGYAELATLADHNRDPATMGALALASVCDSPALKLIARHPDIDAAELLSHARSLLGDVGTTESVEMTTSGAPFIEIMAPGVTKATGLERLCAHLGIIPAEVVTFGDGINDIEMLRWAGHGVAVANAAAEVREAADHVTAANDDDGVALVIEELLTAAPDSPR</sequence>
<name>A0A9D1RRK8_9CORY</name>
<dbReference type="InterPro" id="IPR036412">
    <property type="entry name" value="HAD-like_sf"/>
</dbReference>
<proteinExistence type="predicted"/>
<dbReference type="EMBL" id="DXGC01000107">
    <property type="protein sequence ID" value="HIW92507.1"/>
    <property type="molecule type" value="Genomic_DNA"/>
</dbReference>
<reference evidence="1" key="2">
    <citation type="submission" date="2021-04" db="EMBL/GenBank/DDBJ databases">
        <authorList>
            <person name="Gilroy R."/>
        </authorList>
    </citation>
    <scope>NUCLEOTIDE SEQUENCE</scope>
    <source>
        <strain evidence="1">CHK32-1732</strain>
    </source>
</reference>
<dbReference type="InterPro" id="IPR023214">
    <property type="entry name" value="HAD_sf"/>
</dbReference>
<dbReference type="Gene3D" id="3.30.1240.10">
    <property type="match status" value="1"/>
</dbReference>
<dbReference type="GO" id="GO:0016791">
    <property type="term" value="F:phosphatase activity"/>
    <property type="evidence" value="ECO:0007669"/>
    <property type="project" value="TreeGrafter"/>
</dbReference>
<organism evidence="1 2">
    <name type="scientific">Candidatus Corynebacterium avicola</name>
    <dbReference type="NCBI Taxonomy" id="2838527"/>
    <lineage>
        <taxon>Bacteria</taxon>
        <taxon>Bacillati</taxon>
        <taxon>Actinomycetota</taxon>
        <taxon>Actinomycetes</taxon>
        <taxon>Mycobacteriales</taxon>
        <taxon>Corynebacteriaceae</taxon>
        <taxon>Corynebacterium</taxon>
    </lineage>
</organism>
<dbReference type="InterPro" id="IPR000150">
    <property type="entry name" value="Cof"/>
</dbReference>
<dbReference type="AlphaFoldDB" id="A0A9D1RRK8"/>
<protein>
    <submittedName>
        <fullName evidence="1">Cof-type HAD-IIB family hydrolase</fullName>
    </submittedName>
</protein>
<dbReference type="SFLD" id="SFLDS00003">
    <property type="entry name" value="Haloacid_Dehalogenase"/>
    <property type="match status" value="1"/>
</dbReference>
<keyword evidence="1" id="KW-0378">Hydrolase</keyword>
<accession>A0A9D1RRK8</accession>
<dbReference type="GO" id="GO:0000287">
    <property type="term" value="F:magnesium ion binding"/>
    <property type="evidence" value="ECO:0007669"/>
    <property type="project" value="TreeGrafter"/>
</dbReference>
<dbReference type="Gene3D" id="3.40.50.1000">
    <property type="entry name" value="HAD superfamily/HAD-like"/>
    <property type="match status" value="1"/>
</dbReference>
<dbReference type="GO" id="GO:0005829">
    <property type="term" value="C:cytosol"/>
    <property type="evidence" value="ECO:0007669"/>
    <property type="project" value="TreeGrafter"/>
</dbReference>
<gene>
    <name evidence="1" type="ORF">H9870_12720</name>
</gene>
<dbReference type="SFLD" id="SFLDG01140">
    <property type="entry name" value="C2.B:_Phosphomannomutase_and_P"/>
    <property type="match status" value="1"/>
</dbReference>